<proteinExistence type="predicted"/>
<protein>
    <submittedName>
        <fullName evidence="1">Uncharacterized protein</fullName>
    </submittedName>
</protein>
<dbReference type="AlphaFoldDB" id="A0A7Y9QXK9"/>
<sequence>MARPRSEVTIAMLEVFGGQSEPMTWRTVAEELARRGVIGAALAPGDLRLLHRAVGEAYRRGELVNVGVARGIPGQTRPPVLYRLRKEGDPPRKRSEKRELQARAIAELLKAWS</sequence>
<evidence type="ECO:0000313" key="1">
    <source>
        <dbReference type="EMBL" id="NYG31643.1"/>
    </source>
</evidence>
<reference evidence="1 2" key="1">
    <citation type="submission" date="2020-07" db="EMBL/GenBank/DDBJ databases">
        <title>Genomic Encyclopedia of Archaeal and Bacterial Type Strains, Phase II (KMG-II): from individual species to whole genera.</title>
        <authorList>
            <person name="Goeker M."/>
        </authorList>
    </citation>
    <scope>NUCLEOTIDE SEQUENCE [LARGE SCALE GENOMIC DNA]</scope>
    <source>
        <strain evidence="1 2">DSM 21226</strain>
    </source>
</reference>
<accession>A0A7Y9QXK9</accession>
<keyword evidence="2" id="KW-1185">Reference proteome</keyword>
<dbReference type="EMBL" id="JACCFH010000001">
    <property type="protein sequence ID" value="NYG31643.1"/>
    <property type="molecule type" value="Genomic_DNA"/>
</dbReference>
<dbReference type="Proteomes" id="UP000518288">
    <property type="component" value="Unassembled WGS sequence"/>
</dbReference>
<dbReference type="RefSeq" id="WP_179632617.1">
    <property type="nucleotide sequence ID" value="NZ_JACCFH010000001.1"/>
</dbReference>
<evidence type="ECO:0000313" key="2">
    <source>
        <dbReference type="Proteomes" id="UP000518288"/>
    </source>
</evidence>
<comment type="caution">
    <text evidence="1">The sequence shown here is derived from an EMBL/GenBank/DDBJ whole genome shotgun (WGS) entry which is preliminary data.</text>
</comment>
<gene>
    <name evidence="1" type="ORF">BDD16_000629</name>
</gene>
<organism evidence="1 2">
    <name type="scientific">Sphaerotilus montanus</name>
    <dbReference type="NCBI Taxonomy" id="522889"/>
    <lineage>
        <taxon>Bacteria</taxon>
        <taxon>Pseudomonadati</taxon>
        <taxon>Pseudomonadota</taxon>
        <taxon>Betaproteobacteria</taxon>
        <taxon>Burkholderiales</taxon>
        <taxon>Sphaerotilaceae</taxon>
        <taxon>Sphaerotilus</taxon>
    </lineage>
</organism>
<name>A0A7Y9QXK9_9BURK</name>